<dbReference type="Pfam" id="PF00437">
    <property type="entry name" value="T2SSE"/>
    <property type="match status" value="1"/>
</dbReference>
<evidence type="ECO:0000313" key="6">
    <source>
        <dbReference type="EMBL" id="PVY79068.1"/>
    </source>
</evidence>
<dbReference type="EMBL" id="QEKQ01000001">
    <property type="protein sequence ID" value="PVY79068.1"/>
    <property type="molecule type" value="Genomic_DNA"/>
</dbReference>
<accession>A0A2A2I158</accession>
<dbReference type="InterPro" id="IPR003593">
    <property type="entry name" value="AAA+_ATPase"/>
</dbReference>
<dbReference type="PROSITE" id="PS00662">
    <property type="entry name" value="T2SP_E"/>
    <property type="match status" value="1"/>
</dbReference>
<comment type="caution">
    <text evidence="5">The sequence shown here is derived from an EMBL/GenBank/DDBJ whole genome shotgun (WGS) entry which is preliminary data.</text>
</comment>
<reference evidence="5 7" key="1">
    <citation type="submission" date="2017-07" db="EMBL/GenBank/DDBJ databases">
        <title>Tamlnaduibacter salinus (Mi-7) genome sequencing.</title>
        <authorList>
            <person name="Verma A."/>
            <person name="Krishnamurthi S."/>
        </authorList>
    </citation>
    <scope>NUCLEOTIDE SEQUENCE [LARGE SCALE GENOMIC DNA]</scope>
    <source>
        <strain evidence="5 7">Mi-7</strain>
    </source>
</reference>
<dbReference type="SUPFAM" id="SSF52540">
    <property type="entry name" value="P-loop containing nucleoside triphosphate hydrolases"/>
    <property type="match status" value="1"/>
</dbReference>
<gene>
    <name evidence="6" type="ORF">C8D92_101274</name>
    <name evidence="5" type="ORF">CF392_13230</name>
</gene>
<proteinExistence type="inferred from homology"/>
<dbReference type="AlphaFoldDB" id="A0A2A2I158"/>
<name>A0A2A2I158_9GAMM</name>
<organism evidence="5 7">
    <name type="scientific">Tamilnaduibacter salinus</name>
    <dbReference type="NCBI Taxonomy" id="1484056"/>
    <lineage>
        <taxon>Bacteria</taxon>
        <taxon>Pseudomonadati</taxon>
        <taxon>Pseudomonadota</taxon>
        <taxon>Gammaproteobacteria</taxon>
        <taxon>Pseudomonadales</taxon>
        <taxon>Marinobacteraceae</taxon>
        <taxon>Tamilnaduibacter</taxon>
    </lineage>
</organism>
<dbReference type="InterPro" id="IPR001482">
    <property type="entry name" value="T2SS/T4SS_dom"/>
</dbReference>
<dbReference type="FunFam" id="3.30.450.90:FF:000001">
    <property type="entry name" value="Type II secretion system ATPase GspE"/>
    <property type="match status" value="1"/>
</dbReference>
<dbReference type="InterPro" id="IPR027417">
    <property type="entry name" value="P-loop_NTPase"/>
</dbReference>
<comment type="similarity">
    <text evidence="1">Belongs to the GSP E family.</text>
</comment>
<dbReference type="GO" id="GO:0016887">
    <property type="term" value="F:ATP hydrolysis activity"/>
    <property type="evidence" value="ECO:0007669"/>
    <property type="project" value="TreeGrafter"/>
</dbReference>
<dbReference type="Proteomes" id="UP000218332">
    <property type="component" value="Unassembled WGS sequence"/>
</dbReference>
<sequence length="579" mass="63412">MAVPHPWKPLGVWLVELGAVSEKELNQALEVQKQIGGLLGSLLVRSGATSEDVVLQALSAQWGYPLLGKQQPAPDDFQVYETLRELPVSMEWMLEQEVVAWFEGGASDSEDAPEKRTVCILSPRFHSDEIREVLETSLEPKGFRLQWVLASTYEIERLVGVVRQELAVTRLFSEQGSQSLLELAEEAPVVELVNNVLAKAVEAGASDVHVEPGEEFFIIRYRVDGVLHSQMTQSASRFPAVASRIKLISGMDIAESRLPQDGRISTRLGGQEMDIRVSTAPCSFGESVVMRLLPKNRESLSLESLGMEPDHLRLMRSVLGFSNGIVLVTGPTGSGKSTTLYSGLSELVDGRQKLITVEDPVEFQVRGVTQIQANADIGYTFARALRAILRQDPDIIMIGEIRDLETAEIAIQSALTGHLVLSTLHTNDALSAFTRLVDMGVEPYLVAAPVKAVQAQRLVRKACSGCSEPVNLPDSLWKPLAGDWVKKPAFVEPKGCERCHGTGYRGRLGIYEIIPATEEVQTLIADNADISELRQWAARHGHRNLLQDGLIKAARGETTIEEVMRVAGASVAEDEATEA</sequence>
<evidence type="ECO:0000313" key="7">
    <source>
        <dbReference type="Proteomes" id="UP000218332"/>
    </source>
</evidence>
<dbReference type="CDD" id="cd01129">
    <property type="entry name" value="PulE-GspE-like"/>
    <property type="match status" value="1"/>
</dbReference>
<dbReference type="EMBL" id="NMPM01000084">
    <property type="protein sequence ID" value="PAV25026.1"/>
    <property type="molecule type" value="Genomic_DNA"/>
</dbReference>
<evidence type="ECO:0000256" key="2">
    <source>
        <dbReference type="ARBA" id="ARBA00022741"/>
    </source>
</evidence>
<evidence type="ECO:0000256" key="3">
    <source>
        <dbReference type="ARBA" id="ARBA00022840"/>
    </source>
</evidence>
<dbReference type="Gene3D" id="3.40.50.300">
    <property type="entry name" value="P-loop containing nucleotide triphosphate hydrolases"/>
    <property type="match status" value="1"/>
</dbReference>
<keyword evidence="2" id="KW-0547">Nucleotide-binding</keyword>
<dbReference type="Proteomes" id="UP000245887">
    <property type="component" value="Unassembled WGS sequence"/>
</dbReference>
<reference evidence="6 8" key="2">
    <citation type="submission" date="2018-04" db="EMBL/GenBank/DDBJ databases">
        <title>Genomic Encyclopedia of Type Strains, Phase IV (KMG-IV): sequencing the most valuable type-strain genomes for metagenomic binning, comparative biology and taxonomic classification.</title>
        <authorList>
            <person name="Goeker M."/>
        </authorList>
    </citation>
    <scope>NUCLEOTIDE SEQUENCE [LARGE SCALE GENOMIC DNA]</scope>
    <source>
        <strain evidence="6 8">DSM 28688</strain>
    </source>
</reference>
<protein>
    <submittedName>
        <fullName evidence="6">General secretion pathway protein E</fullName>
    </submittedName>
    <submittedName>
        <fullName evidence="5">Type II secretion system protein</fullName>
    </submittedName>
</protein>
<dbReference type="InterPro" id="IPR037257">
    <property type="entry name" value="T2SS_E_N_sf"/>
</dbReference>
<dbReference type="SUPFAM" id="SSF160246">
    <property type="entry name" value="EspE N-terminal domain-like"/>
    <property type="match status" value="1"/>
</dbReference>
<dbReference type="GO" id="GO:0005524">
    <property type="term" value="F:ATP binding"/>
    <property type="evidence" value="ECO:0007669"/>
    <property type="project" value="UniProtKB-KW"/>
</dbReference>
<evidence type="ECO:0000313" key="8">
    <source>
        <dbReference type="Proteomes" id="UP000245887"/>
    </source>
</evidence>
<feature type="domain" description="Bacterial type II secretion system protein E" evidence="4">
    <location>
        <begin position="389"/>
        <end position="403"/>
    </location>
</feature>
<dbReference type="Gene3D" id="3.30.450.90">
    <property type="match status" value="1"/>
</dbReference>
<keyword evidence="3" id="KW-0067">ATP-binding</keyword>
<dbReference type="RefSeq" id="WP_095611929.1">
    <property type="nucleotide sequence ID" value="NZ_NMPM01000084.1"/>
</dbReference>
<evidence type="ECO:0000256" key="1">
    <source>
        <dbReference type="ARBA" id="ARBA00006611"/>
    </source>
</evidence>
<dbReference type="FunFam" id="3.40.50.300:FF:000398">
    <property type="entry name" value="Type IV pilus assembly ATPase PilB"/>
    <property type="match status" value="1"/>
</dbReference>
<dbReference type="OrthoDB" id="9804785at2"/>
<dbReference type="PANTHER" id="PTHR30258:SF2">
    <property type="entry name" value="COMG OPERON PROTEIN 1"/>
    <property type="match status" value="1"/>
</dbReference>
<keyword evidence="7" id="KW-1185">Reference proteome</keyword>
<dbReference type="PANTHER" id="PTHR30258">
    <property type="entry name" value="TYPE II SECRETION SYSTEM PROTEIN GSPE-RELATED"/>
    <property type="match status" value="1"/>
</dbReference>
<evidence type="ECO:0000259" key="4">
    <source>
        <dbReference type="PROSITE" id="PS00662"/>
    </source>
</evidence>
<dbReference type="SMART" id="SM00382">
    <property type="entry name" value="AAA"/>
    <property type="match status" value="1"/>
</dbReference>
<dbReference type="GO" id="GO:0005886">
    <property type="term" value="C:plasma membrane"/>
    <property type="evidence" value="ECO:0007669"/>
    <property type="project" value="TreeGrafter"/>
</dbReference>
<evidence type="ECO:0000313" key="5">
    <source>
        <dbReference type="EMBL" id="PAV25026.1"/>
    </source>
</evidence>